<feature type="chain" id="PRO_5002216191" evidence="2">
    <location>
        <begin position="23"/>
        <end position="91"/>
    </location>
</feature>
<name>A0A0C9N928_SPHPI</name>
<dbReference type="AlphaFoldDB" id="A0A0C9N928"/>
<gene>
    <name evidence="3" type="ORF">SP6_79_00020</name>
</gene>
<keyword evidence="2" id="KW-0732">Signal</keyword>
<dbReference type="EMBL" id="BBJS01000079">
    <property type="protein sequence ID" value="GAN15909.1"/>
    <property type="molecule type" value="Genomic_DNA"/>
</dbReference>
<evidence type="ECO:0000256" key="1">
    <source>
        <dbReference type="SAM" id="MobiDB-lite"/>
    </source>
</evidence>
<evidence type="ECO:0000313" key="4">
    <source>
        <dbReference type="Proteomes" id="UP000032025"/>
    </source>
</evidence>
<keyword evidence="4" id="KW-1185">Reference proteome</keyword>
<proteinExistence type="predicted"/>
<dbReference type="Proteomes" id="UP000032025">
    <property type="component" value="Unassembled WGS sequence"/>
</dbReference>
<protein>
    <submittedName>
        <fullName evidence="3">DNA, contig: SP679</fullName>
    </submittedName>
</protein>
<comment type="caution">
    <text evidence="3">The sequence shown here is derived from an EMBL/GenBank/DDBJ whole genome shotgun (WGS) entry which is preliminary data.</text>
</comment>
<evidence type="ECO:0000256" key="2">
    <source>
        <dbReference type="SAM" id="SignalP"/>
    </source>
</evidence>
<accession>A0A0C9N928</accession>
<organism evidence="3 4">
    <name type="scientific">Sphingomonas paucimobilis NBRC 13935</name>
    <dbReference type="NCBI Taxonomy" id="1219050"/>
    <lineage>
        <taxon>Bacteria</taxon>
        <taxon>Pseudomonadati</taxon>
        <taxon>Pseudomonadota</taxon>
        <taxon>Alphaproteobacteria</taxon>
        <taxon>Sphingomonadales</taxon>
        <taxon>Sphingomonadaceae</taxon>
        <taxon>Sphingomonas</taxon>
    </lineage>
</organism>
<sequence>MRKTFWIAAGLLASLVPGTAMAQHHGGRHSTGHGSYGGHGRVVVSNHGYGYAQPYYGGGYYADSPRYQSRHYVRDRHYDRHSRPRHYRRHH</sequence>
<feature type="signal peptide" evidence="2">
    <location>
        <begin position="1"/>
        <end position="22"/>
    </location>
</feature>
<evidence type="ECO:0000313" key="3">
    <source>
        <dbReference type="EMBL" id="GAN15909.1"/>
    </source>
</evidence>
<feature type="region of interest" description="Disordered" evidence="1">
    <location>
        <begin position="71"/>
        <end position="91"/>
    </location>
</feature>
<reference evidence="3 4" key="1">
    <citation type="submission" date="2014-08" db="EMBL/GenBank/DDBJ databases">
        <title>Whole genome shotgun sequence of Sphingomonas paucimobilis NBRC 13935.</title>
        <authorList>
            <person name="Hosoyama A."/>
            <person name="Hashimoto M."/>
            <person name="Hosoyama Y."/>
            <person name="Noguchi M."/>
            <person name="Uohara A."/>
            <person name="Ohji S."/>
            <person name="Katano-Makiyama Y."/>
            <person name="Ichikawa N."/>
            <person name="Kimura A."/>
            <person name="Yamazoe A."/>
            <person name="Fujita N."/>
        </authorList>
    </citation>
    <scope>NUCLEOTIDE SEQUENCE [LARGE SCALE GENOMIC DNA]</scope>
    <source>
        <strain evidence="3 4">NBRC 13935</strain>
    </source>
</reference>